<dbReference type="CDD" id="cd05403">
    <property type="entry name" value="NT_KNTase_like"/>
    <property type="match status" value="1"/>
</dbReference>
<organism evidence="2 3">
    <name type="scientific">Kribbella sancticallisti</name>
    <dbReference type="NCBI Taxonomy" id="460087"/>
    <lineage>
        <taxon>Bacteria</taxon>
        <taxon>Bacillati</taxon>
        <taxon>Actinomycetota</taxon>
        <taxon>Actinomycetes</taxon>
        <taxon>Propionibacteriales</taxon>
        <taxon>Kribbellaceae</taxon>
        <taxon>Kribbella</taxon>
    </lineage>
</organism>
<dbReference type="Gene3D" id="3.30.460.10">
    <property type="entry name" value="Beta Polymerase, domain 2"/>
    <property type="match status" value="1"/>
</dbReference>
<dbReference type="PANTHER" id="PTHR43449:SF1">
    <property type="entry name" value="POLYMERASE BETA NUCLEOTIDYLTRANSFERASE DOMAIN-CONTAINING PROTEIN"/>
    <property type="match status" value="1"/>
</dbReference>
<reference evidence="2 3" key="1">
    <citation type="journal article" date="2019" name="Int. J. Syst. Evol. Microbiol.">
        <title>The Global Catalogue of Microorganisms (GCM) 10K type strain sequencing project: providing services to taxonomists for standard genome sequencing and annotation.</title>
        <authorList>
            <consortium name="The Broad Institute Genomics Platform"/>
            <consortium name="The Broad Institute Genome Sequencing Center for Infectious Disease"/>
            <person name="Wu L."/>
            <person name="Ma J."/>
        </authorList>
    </citation>
    <scope>NUCLEOTIDE SEQUENCE [LARGE SCALE GENOMIC DNA]</scope>
    <source>
        <strain evidence="2 3">JCM 14969</strain>
    </source>
</reference>
<protein>
    <recommendedName>
        <fullName evidence="1">Polymerase nucleotidyl transferase domain-containing protein</fullName>
    </recommendedName>
</protein>
<proteinExistence type="predicted"/>
<dbReference type="PANTHER" id="PTHR43449">
    <property type="entry name" value="NUCLEOTIDYLTRANSFERASE"/>
    <property type="match status" value="1"/>
</dbReference>
<dbReference type="SUPFAM" id="SSF46785">
    <property type="entry name" value="Winged helix' DNA-binding domain"/>
    <property type="match status" value="1"/>
</dbReference>
<feature type="domain" description="Polymerase nucleotidyl transferase" evidence="1">
    <location>
        <begin position="105"/>
        <end position="137"/>
    </location>
</feature>
<sequence length="210" mass="22912">MQYSEPISTAFPGLHGRVLSVLARTQRALTGRAVAGLLPTPASASGVQKVLDDLVRNGLVIAEPVGRAKLYTLNREHVATPAIEELAHLRERLLSRLQSEAESWEVPAAAVWLFGSAARGQGGPHSDIDILVVRPDEIADADPLWLAQLETLADHATRWSGNRCDIVEYSSSELKRLVRRGERLVTELRRDAVHIAGTSPHKTLNRKTAG</sequence>
<gene>
    <name evidence="2" type="ORF">GCM10009789_74660</name>
</gene>
<keyword evidence="3" id="KW-1185">Reference proteome</keyword>
<dbReference type="InterPro" id="IPR036390">
    <property type="entry name" value="WH_DNA-bd_sf"/>
</dbReference>
<dbReference type="Proteomes" id="UP001500393">
    <property type="component" value="Unassembled WGS sequence"/>
</dbReference>
<evidence type="ECO:0000313" key="3">
    <source>
        <dbReference type="Proteomes" id="UP001500393"/>
    </source>
</evidence>
<dbReference type="RefSeq" id="WP_344221464.1">
    <property type="nucleotide sequence ID" value="NZ_BAAAOS010000056.1"/>
</dbReference>
<dbReference type="SUPFAM" id="SSF81301">
    <property type="entry name" value="Nucleotidyltransferase"/>
    <property type="match status" value="1"/>
</dbReference>
<dbReference type="InterPro" id="IPR043519">
    <property type="entry name" value="NT_sf"/>
</dbReference>
<name>A0ABN2EJJ8_9ACTN</name>
<evidence type="ECO:0000313" key="2">
    <source>
        <dbReference type="EMBL" id="GAA1609248.1"/>
    </source>
</evidence>
<comment type="caution">
    <text evidence="2">The sequence shown here is derived from an EMBL/GenBank/DDBJ whole genome shotgun (WGS) entry which is preliminary data.</text>
</comment>
<accession>A0ABN2EJJ8</accession>
<dbReference type="InterPro" id="IPR002934">
    <property type="entry name" value="Polymerase_NTP_transf_dom"/>
</dbReference>
<dbReference type="EMBL" id="BAAAOS010000056">
    <property type="protein sequence ID" value="GAA1609248.1"/>
    <property type="molecule type" value="Genomic_DNA"/>
</dbReference>
<evidence type="ECO:0000259" key="1">
    <source>
        <dbReference type="Pfam" id="PF01909"/>
    </source>
</evidence>
<dbReference type="Pfam" id="PF01909">
    <property type="entry name" value="NTP_transf_2"/>
    <property type="match status" value="1"/>
</dbReference>